<reference evidence="8" key="1">
    <citation type="submission" date="2022-01" db="UniProtKB">
        <authorList>
            <consortium name="EnsemblMetazoa"/>
        </authorList>
    </citation>
    <scope>IDENTIFICATION</scope>
</reference>
<keyword evidence="7" id="KW-0812">Transmembrane</keyword>
<dbReference type="EC" id="1.14.14.18" evidence="4"/>
<keyword evidence="1 4" id="KW-0349">Heme</keyword>
<proteinExistence type="inferred from homology"/>
<evidence type="ECO:0000256" key="7">
    <source>
        <dbReference type="SAM" id="Phobius"/>
    </source>
</evidence>
<comment type="catalytic activity">
    <reaction evidence="4">
        <text>heme b + 3 reduced [NADPH--hemoprotein reductase] + 3 O2 = biliverdin IXalpha + CO + Fe(2+) + 3 oxidized [NADPH--hemoprotein reductase] + 3 H2O + H(+)</text>
        <dbReference type="Rhea" id="RHEA:21764"/>
        <dbReference type="Rhea" id="RHEA-COMP:11964"/>
        <dbReference type="Rhea" id="RHEA-COMP:11965"/>
        <dbReference type="ChEBI" id="CHEBI:15377"/>
        <dbReference type="ChEBI" id="CHEBI:15378"/>
        <dbReference type="ChEBI" id="CHEBI:15379"/>
        <dbReference type="ChEBI" id="CHEBI:17245"/>
        <dbReference type="ChEBI" id="CHEBI:29033"/>
        <dbReference type="ChEBI" id="CHEBI:57618"/>
        <dbReference type="ChEBI" id="CHEBI:57991"/>
        <dbReference type="ChEBI" id="CHEBI:58210"/>
        <dbReference type="ChEBI" id="CHEBI:60344"/>
        <dbReference type="EC" id="1.14.14.18"/>
    </reaction>
</comment>
<dbReference type="CTD" id="41407"/>
<dbReference type="GO" id="GO:0006788">
    <property type="term" value="P:heme oxidation"/>
    <property type="evidence" value="ECO:0007669"/>
    <property type="project" value="UniProtKB-UniRule"/>
</dbReference>
<evidence type="ECO:0000256" key="6">
    <source>
        <dbReference type="PIRSR" id="PIRSR000343-2"/>
    </source>
</evidence>
<dbReference type="InterPro" id="IPR016084">
    <property type="entry name" value="Haem_Oase-like_multi-hlx"/>
</dbReference>
<evidence type="ECO:0000313" key="9">
    <source>
        <dbReference type="Proteomes" id="UP000494040"/>
    </source>
</evidence>
<dbReference type="SUPFAM" id="SSF48613">
    <property type="entry name" value="Heme oxygenase-like"/>
    <property type="match status" value="1"/>
</dbReference>
<evidence type="ECO:0000256" key="1">
    <source>
        <dbReference type="ARBA" id="ARBA00022617"/>
    </source>
</evidence>
<dbReference type="OrthoDB" id="652091at2759"/>
<feature type="binding site" evidence="5">
    <location>
        <position position="14"/>
    </location>
    <ligand>
        <name>heme b</name>
        <dbReference type="ChEBI" id="CHEBI:60344"/>
    </ligand>
</feature>
<name>A0A8I6SR28_CIMLE</name>
<comment type="similarity">
    <text evidence="4">Belongs to the heme oxygenase family.</text>
</comment>
<evidence type="ECO:0000313" key="8">
    <source>
        <dbReference type="EnsemblMetazoa" id="XP_024085735.1"/>
    </source>
</evidence>
<dbReference type="Pfam" id="PF01126">
    <property type="entry name" value="Heme_oxygenase"/>
    <property type="match status" value="1"/>
</dbReference>
<dbReference type="GeneID" id="106666447"/>
<dbReference type="EnsemblMetazoa" id="XM_024229967.1">
    <property type="protein sequence ID" value="XP_024085735.1"/>
    <property type="gene ID" value="LOC106666447"/>
</dbReference>
<dbReference type="KEGG" id="clec:106666447"/>
<accession>A0A8I6SR28</accession>
<dbReference type="InterPro" id="IPR002051">
    <property type="entry name" value="Haem_Oase"/>
</dbReference>
<dbReference type="Gene3D" id="1.20.910.10">
    <property type="entry name" value="Heme oxygenase-like"/>
    <property type="match status" value="1"/>
</dbReference>
<keyword evidence="3 4" id="KW-0408">Iron</keyword>
<dbReference type="CDD" id="cd19165">
    <property type="entry name" value="HemeO"/>
    <property type="match status" value="1"/>
</dbReference>
<dbReference type="PIRSF" id="PIRSF000343">
    <property type="entry name" value="Haem_Oase"/>
    <property type="match status" value="1"/>
</dbReference>
<dbReference type="PANTHER" id="PTHR10720:SF0">
    <property type="entry name" value="HEME OXYGENASE"/>
    <property type="match status" value="1"/>
</dbReference>
<protein>
    <recommendedName>
        <fullName evidence="4">Heme oxygenase</fullName>
        <ecNumber evidence="4">1.14.14.18</ecNumber>
    </recommendedName>
</protein>
<dbReference type="InterPro" id="IPR016053">
    <property type="entry name" value="Haem_Oase-like"/>
</dbReference>
<keyword evidence="9" id="KW-1185">Reference proteome</keyword>
<dbReference type="PRINTS" id="PR00088">
    <property type="entry name" value="HAEMOXYGNASE"/>
</dbReference>
<dbReference type="PANTHER" id="PTHR10720">
    <property type="entry name" value="HEME OXYGENASE"/>
    <property type="match status" value="1"/>
</dbReference>
<feature type="binding site" description="axial binding residue" evidence="6">
    <location>
        <position position="21"/>
    </location>
    <ligand>
        <name>heme b</name>
        <dbReference type="ChEBI" id="CHEBI:60344"/>
    </ligand>
    <ligandPart>
        <name>Fe</name>
        <dbReference type="ChEBI" id="CHEBI:18248"/>
    </ligandPart>
</feature>
<keyword evidence="7" id="KW-0472">Membrane</keyword>
<dbReference type="GO" id="GO:0004392">
    <property type="term" value="F:heme oxygenase (decyclizing) activity"/>
    <property type="evidence" value="ECO:0007669"/>
    <property type="project" value="UniProtKB-UniRule"/>
</dbReference>
<dbReference type="GO" id="GO:0046872">
    <property type="term" value="F:metal ion binding"/>
    <property type="evidence" value="ECO:0007669"/>
    <property type="project" value="UniProtKB-UniRule"/>
</dbReference>
<dbReference type="RefSeq" id="XP_024085735.1">
    <property type="nucleotide sequence ID" value="XM_024229967.1"/>
</dbReference>
<dbReference type="AlphaFoldDB" id="A0A8I6SR28"/>
<evidence type="ECO:0000256" key="5">
    <source>
        <dbReference type="PIRSR" id="PIRSR000343-1"/>
    </source>
</evidence>
<dbReference type="Proteomes" id="UP000494040">
    <property type="component" value="Unassembled WGS sequence"/>
</dbReference>
<dbReference type="OMA" id="FAFAFQM"/>
<evidence type="ECO:0000256" key="2">
    <source>
        <dbReference type="ARBA" id="ARBA00022723"/>
    </source>
</evidence>
<feature type="transmembrane region" description="Helical" evidence="7">
    <location>
        <begin position="225"/>
        <end position="242"/>
    </location>
</feature>
<keyword evidence="2 4" id="KW-0479">Metal-binding</keyword>
<feature type="binding site" evidence="5">
    <location>
        <position position="127"/>
    </location>
    <ligand>
        <name>heme b</name>
        <dbReference type="ChEBI" id="CHEBI:60344"/>
    </ligand>
</feature>
<organism evidence="8 9">
    <name type="scientific">Cimex lectularius</name>
    <name type="common">Bed bug</name>
    <name type="synonym">Acanthia lectularia</name>
    <dbReference type="NCBI Taxonomy" id="79782"/>
    <lineage>
        <taxon>Eukaryota</taxon>
        <taxon>Metazoa</taxon>
        <taxon>Ecdysozoa</taxon>
        <taxon>Arthropoda</taxon>
        <taxon>Hexapoda</taxon>
        <taxon>Insecta</taxon>
        <taxon>Pterygota</taxon>
        <taxon>Neoptera</taxon>
        <taxon>Paraneoptera</taxon>
        <taxon>Hemiptera</taxon>
        <taxon>Heteroptera</taxon>
        <taxon>Panheteroptera</taxon>
        <taxon>Cimicomorpha</taxon>
        <taxon>Cimicidae</taxon>
        <taxon>Cimex</taxon>
    </lineage>
</organism>
<evidence type="ECO:0000256" key="3">
    <source>
        <dbReference type="ARBA" id="ARBA00023004"/>
    </source>
</evidence>
<evidence type="ECO:0000256" key="4">
    <source>
        <dbReference type="PIRNR" id="PIRNR000343"/>
    </source>
</evidence>
<sequence length="244" mass="28154">MSQEPGIPFNRQLRNATKEIHSISDSLVNAKLAFAMSDNDIWAEGLLVFYEIFRYLEEAMERHCGEPLGEMFIDGMRRTEAFESDLNFYLGDNWRRNYTIRESVGNYLAHLRKLEADNPNLLIAYVYHLYMGLLSGGQILMKKRSLLEKVNATNKEKEGAAVTDFSNLSIFNLKKEIINKINSLAEYFDNETKDAIISESKRVFELNNELVHSIKGTNSVLLRKFIIAICVLIFCYCILIKLKF</sequence>
<keyword evidence="7" id="KW-1133">Transmembrane helix</keyword>